<evidence type="ECO:0000256" key="1">
    <source>
        <dbReference type="SAM" id="MobiDB-lite"/>
    </source>
</evidence>
<feature type="region of interest" description="Disordered" evidence="1">
    <location>
        <begin position="67"/>
        <end position="90"/>
    </location>
</feature>
<dbReference type="Proteomes" id="UP000410492">
    <property type="component" value="Unassembled WGS sequence"/>
</dbReference>
<feature type="non-terminal residue" evidence="2">
    <location>
        <position position="1"/>
    </location>
</feature>
<feature type="compositionally biased region" description="Polar residues" evidence="1">
    <location>
        <begin position="1"/>
        <end position="11"/>
    </location>
</feature>
<feature type="region of interest" description="Disordered" evidence="1">
    <location>
        <begin position="1"/>
        <end position="37"/>
    </location>
</feature>
<proteinExistence type="predicted"/>
<evidence type="ECO:0000313" key="3">
    <source>
        <dbReference type="Proteomes" id="UP000410492"/>
    </source>
</evidence>
<name>A0A653BSY5_CALMS</name>
<organism evidence="2 3">
    <name type="scientific">Callosobruchus maculatus</name>
    <name type="common">Southern cowpea weevil</name>
    <name type="synonym">Pulse bruchid</name>
    <dbReference type="NCBI Taxonomy" id="64391"/>
    <lineage>
        <taxon>Eukaryota</taxon>
        <taxon>Metazoa</taxon>
        <taxon>Ecdysozoa</taxon>
        <taxon>Arthropoda</taxon>
        <taxon>Hexapoda</taxon>
        <taxon>Insecta</taxon>
        <taxon>Pterygota</taxon>
        <taxon>Neoptera</taxon>
        <taxon>Endopterygota</taxon>
        <taxon>Coleoptera</taxon>
        <taxon>Polyphaga</taxon>
        <taxon>Cucujiformia</taxon>
        <taxon>Chrysomeloidea</taxon>
        <taxon>Chrysomelidae</taxon>
        <taxon>Bruchinae</taxon>
        <taxon>Bruchini</taxon>
        <taxon>Callosobruchus</taxon>
    </lineage>
</organism>
<keyword evidence="3" id="KW-1185">Reference proteome</keyword>
<reference evidence="2 3" key="1">
    <citation type="submission" date="2019-01" db="EMBL/GenBank/DDBJ databases">
        <authorList>
            <person name="Sayadi A."/>
        </authorList>
    </citation>
    <scope>NUCLEOTIDE SEQUENCE [LARGE SCALE GENOMIC DNA]</scope>
</reference>
<sequence>GILQSHNGQQNRDIKPPKRYEEDTFSPVTSKSDRTRKSTYIIDNKENLDDSLRTSLLKVHLKRVNLEDRFTDESNDTSQENDASNLNLER</sequence>
<accession>A0A653BSY5</accession>
<protein>
    <submittedName>
        <fullName evidence="2">Uncharacterized protein</fullName>
    </submittedName>
</protein>
<gene>
    <name evidence="2" type="ORF">CALMAC_LOCUS3501</name>
</gene>
<feature type="compositionally biased region" description="Basic and acidic residues" evidence="1">
    <location>
        <begin position="12"/>
        <end position="22"/>
    </location>
</feature>
<evidence type="ECO:0000313" key="2">
    <source>
        <dbReference type="EMBL" id="VEN38704.1"/>
    </source>
</evidence>
<feature type="compositionally biased region" description="Polar residues" evidence="1">
    <location>
        <begin position="76"/>
        <end position="90"/>
    </location>
</feature>
<dbReference type="EMBL" id="CAACVG010004840">
    <property type="protein sequence ID" value="VEN38704.1"/>
    <property type="molecule type" value="Genomic_DNA"/>
</dbReference>
<dbReference type="AlphaFoldDB" id="A0A653BSY5"/>